<evidence type="ECO:0000313" key="10">
    <source>
        <dbReference type="Proteomes" id="UP001230908"/>
    </source>
</evidence>
<keyword evidence="5 6" id="KW-0804">Transcription</keyword>
<dbReference type="SUPFAM" id="SSF88659">
    <property type="entry name" value="Sigma3 and sigma4 domains of RNA polymerase sigma factors"/>
    <property type="match status" value="1"/>
</dbReference>
<sequence length="187" mass="20660">MPGRDARAAAEQAIGELYHACYRRLVAQVYAFTTDLTEAQDVVQEAFARALARPHGLAGVDNPEAWLRTVAVNVVRRRWRRRKLLDTILLRDRPVTRTVEPAPGPERADLREALAGIPIAYREVIVLHYFADLPVEEVAAVLAVPVGTVKSRLSRGRAALAERLGDYRDLRPARAPDGPAPSEVARA</sequence>
<dbReference type="RefSeq" id="WP_308717266.1">
    <property type="nucleotide sequence ID" value="NZ_JAVHUY010000050.1"/>
</dbReference>
<dbReference type="PROSITE" id="PS01063">
    <property type="entry name" value="SIGMA70_ECF"/>
    <property type="match status" value="1"/>
</dbReference>
<dbReference type="CDD" id="cd06171">
    <property type="entry name" value="Sigma70_r4"/>
    <property type="match status" value="1"/>
</dbReference>
<organism evidence="9 10">
    <name type="scientific">Phytohabitans maris</name>
    <dbReference type="NCBI Taxonomy" id="3071409"/>
    <lineage>
        <taxon>Bacteria</taxon>
        <taxon>Bacillati</taxon>
        <taxon>Actinomycetota</taxon>
        <taxon>Actinomycetes</taxon>
        <taxon>Micromonosporales</taxon>
        <taxon>Micromonosporaceae</taxon>
    </lineage>
</organism>
<proteinExistence type="inferred from homology"/>
<gene>
    <name evidence="9" type="ORF">RB614_36495</name>
</gene>
<reference evidence="9 10" key="1">
    <citation type="submission" date="2023-08" db="EMBL/GenBank/DDBJ databases">
        <title>Phytohabitans sansha sp. nov., isolated from marine sediment.</title>
        <authorList>
            <person name="Zhao Y."/>
            <person name="Yi K."/>
        </authorList>
    </citation>
    <scope>NUCLEOTIDE SEQUENCE [LARGE SCALE GENOMIC DNA]</scope>
    <source>
        <strain evidence="9 10">ZYX-F-186</strain>
    </source>
</reference>
<dbReference type="PANTHER" id="PTHR43133:SF50">
    <property type="entry name" value="ECF RNA POLYMERASE SIGMA FACTOR SIGM"/>
    <property type="match status" value="1"/>
</dbReference>
<dbReference type="NCBIfam" id="TIGR02937">
    <property type="entry name" value="sigma70-ECF"/>
    <property type="match status" value="1"/>
</dbReference>
<feature type="domain" description="RNA polymerase sigma-70 region 2" evidence="7">
    <location>
        <begin position="17"/>
        <end position="83"/>
    </location>
</feature>
<dbReference type="Gene3D" id="1.10.10.10">
    <property type="entry name" value="Winged helix-like DNA-binding domain superfamily/Winged helix DNA-binding domain"/>
    <property type="match status" value="1"/>
</dbReference>
<protein>
    <recommendedName>
        <fullName evidence="6">RNA polymerase sigma factor</fullName>
    </recommendedName>
</protein>
<dbReference type="InterPro" id="IPR039425">
    <property type="entry name" value="RNA_pol_sigma-70-like"/>
</dbReference>
<evidence type="ECO:0000256" key="2">
    <source>
        <dbReference type="ARBA" id="ARBA00023015"/>
    </source>
</evidence>
<dbReference type="InterPro" id="IPR014284">
    <property type="entry name" value="RNA_pol_sigma-70_dom"/>
</dbReference>
<keyword evidence="3 6" id="KW-0731">Sigma factor</keyword>
<feature type="domain" description="RNA polymerase sigma factor 70 region 4 type 2" evidence="8">
    <location>
        <begin position="109"/>
        <end position="160"/>
    </location>
</feature>
<dbReference type="InterPro" id="IPR013324">
    <property type="entry name" value="RNA_pol_sigma_r3/r4-like"/>
</dbReference>
<evidence type="ECO:0000256" key="3">
    <source>
        <dbReference type="ARBA" id="ARBA00023082"/>
    </source>
</evidence>
<dbReference type="InterPro" id="IPR013325">
    <property type="entry name" value="RNA_pol_sigma_r2"/>
</dbReference>
<name>A0ABU0ZVN5_9ACTN</name>
<evidence type="ECO:0000256" key="6">
    <source>
        <dbReference type="RuleBase" id="RU000716"/>
    </source>
</evidence>
<evidence type="ECO:0000256" key="5">
    <source>
        <dbReference type="ARBA" id="ARBA00023163"/>
    </source>
</evidence>
<dbReference type="Pfam" id="PF08281">
    <property type="entry name" value="Sigma70_r4_2"/>
    <property type="match status" value="1"/>
</dbReference>
<dbReference type="InterPro" id="IPR007627">
    <property type="entry name" value="RNA_pol_sigma70_r2"/>
</dbReference>
<evidence type="ECO:0000256" key="4">
    <source>
        <dbReference type="ARBA" id="ARBA00023125"/>
    </source>
</evidence>
<evidence type="ECO:0000256" key="1">
    <source>
        <dbReference type="ARBA" id="ARBA00010641"/>
    </source>
</evidence>
<dbReference type="Proteomes" id="UP001230908">
    <property type="component" value="Unassembled WGS sequence"/>
</dbReference>
<dbReference type="InterPro" id="IPR036388">
    <property type="entry name" value="WH-like_DNA-bd_sf"/>
</dbReference>
<comment type="caution">
    <text evidence="9">The sequence shown here is derived from an EMBL/GenBank/DDBJ whole genome shotgun (WGS) entry which is preliminary data.</text>
</comment>
<comment type="similarity">
    <text evidence="1 6">Belongs to the sigma-70 factor family. ECF subfamily.</text>
</comment>
<dbReference type="PANTHER" id="PTHR43133">
    <property type="entry name" value="RNA POLYMERASE ECF-TYPE SIGMA FACTO"/>
    <property type="match status" value="1"/>
</dbReference>
<keyword evidence="2 6" id="KW-0805">Transcription regulation</keyword>
<dbReference type="InterPro" id="IPR013249">
    <property type="entry name" value="RNA_pol_sigma70_r4_t2"/>
</dbReference>
<keyword evidence="10" id="KW-1185">Reference proteome</keyword>
<dbReference type="InterPro" id="IPR000838">
    <property type="entry name" value="RNA_pol_sigma70_ECF_CS"/>
</dbReference>
<dbReference type="Pfam" id="PF04542">
    <property type="entry name" value="Sigma70_r2"/>
    <property type="match status" value="1"/>
</dbReference>
<accession>A0ABU0ZVN5</accession>
<dbReference type="Gene3D" id="1.10.1740.10">
    <property type="match status" value="1"/>
</dbReference>
<keyword evidence="4 6" id="KW-0238">DNA-binding</keyword>
<evidence type="ECO:0000313" key="9">
    <source>
        <dbReference type="EMBL" id="MDQ7910012.1"/>
    </source>
</evidence>
<evidence type="ECO:0000259" key="8">
    <source>
        <dbReference type="Pfam" id="PF08281"/>
    </source>
</evidence>
<evidence type="ECO:0000259" key="7">
    <source>
        <dbReference type="Pfam" id="PF04542"/>
    </source>
</evidence>
<dbReference type="SUPFAM" id="SSF88946">
    <property type="entry name" value="Sigma2 domain of RNA polymerase sigma factors"/>
    <property type="match status" value="1"/>
</dbReference>
<dbReference type="EMBL" id="JAVHUY010000050">
    <property type="protein sequence ID" value="MDQ7910012.1"/>
    <property type="molecule type" value="Genomic_DNA"/>
</dbReference>